<dbReference type="InterPro" id="IPR010982">
    <property type="entry name" value="Lambda_DNA-bd_dom_sf"/>
</dbReference>
<evidence type="ECO:0000256" key="6">
    <source>
        <dbReference type="ARBA" id="ARBA00023155"/>
    </source>
</evidence>
<keyword evidence="13" id="KW-1185">Reference proteome</keyword>
<keyword evidence="6 9" id="KW-0371">Homeobox</keyword>
<dbReference type="CDD" id="cd00086">
    <property type="entry name" value="homeodomain"/>
    <property type="match status" value="1"/>
</dbReference>
<dbReference type="InterPro" id="IPR003350">
    <property type="entry name" value="CUT_dom"/>
</dbReference>
<comment type="similarity">
    <text evidence="2">Belongs to the CUT homeobox family.</text>
</comment>
<evidence type="ECO:0000256" key="1">
    <source>
        <dbReference type="ARBA" id="ARBA00004123"/>
    </source>
</evidence>
<evidence type="ECO:0000313" key="13">
    <source>
        <dbReference type="Proteomes" id="UP001164746"/>
    </source>
</evidence>
<feature type="non-terminal residue" evidence="12">
    <location>
        <position position="309"/>
    </location>
</feature>
<evidence type="ECO:0000256" key="2">
    <source>
        <dbReference type="ARBA" id="ARBA00008190"/>
    </source>
</evidence>
<evidence type="ECO:0000256" key="4">
    <source>
        <dbReference type="ARBA" id="ARBA00023015"/>
    </source>
</evidence>
<sequence length="309" mass="35215">MNGVTLNIPSYRSPTSLPSITGSPEIKPEIFGGLYSQSGVLDSMAYLGASTSFTPVTSPNEMKPVVNKRHSGDTTEERNTAMDRLAETHEPLDIQRLVEEFRVTLERYGVSQRNLSFLMEKGRVKRWEELSPRGRVPYIKMRMWLDSREEQARKSGPREAYNRRERFSMFQLHVLCRLFEENPNPAMNVRNAVAERLNIPLDRVNVWFQNQRARGFPAKRILQQQNGVYSSTGLEHETEASKIISSCASEQASAVSLQTTPDKIPPNMADYLLQIPLSGECIGNYHSKEHKPDVRQLNNTKVKTEPHIQ</sequence>
<evidence type="ECO:0000313" key="12">
    <source>
        <dbReference type="EMBL" id="WAQ93618.1"/>
    </source>
</evidence>
<feature type="domain" description="Homeobox" evidence="11">
    <location>
        <begin position="160"/>
        <end position="222"/>
    </location>
</feature>
<organism evidence="12 13">
    <name type="scientific">Mya arenaria</name>
    <name type="common">Soft-shell clam</name>
    <dbReference type="NCBI Taxonomy" id="6604"/>
    <lineage>
        <taxon>Eukaryota</taxon>
        <taxon>Metazoa</taxon>
        <taxon>Spiralia</taxon>
        <taxon>Lophotrochozoa</taxon>
        <taxon>Mollusca</taxon>
        <taxon>Bivalvia</taxon>
        <taxon>Autobranchia</taxon>
        <taxon>Heteroconchia</taxon>
        <taxon>Euheterodonta</taxon>
        <taxon>Imparidentia</taxon>
        <taxon>Neoheterodontei</taxon>
        <taxon>Myida</taxon>
        <taxon>Myoidea</taxon>
        <taxon>Myidae</taxon>
        <taxon>Mya</taxon>
    </lineage>
</organism>
<feature type="region of interest" description="Disordered" evidence="10">
    <location>
        <begin position="1"/>
        <end position="22"/>
    </location>
</feature>
<dbReference type="Pfam" id="PF00046">
    <property type="entry name" value="Homeodomain"/>
    <property type="match status" value="1"/>
</dbReference>
<keyword evidence="4" id="KW-0805">Transcription regulation</keyword>
<protein>
    <submittedName>
        <fullName evidence="12">DUXA-like protein</fullName>
    </submittedName>
</protein>
<dbReference type="Gene3D" id="1.10.10.60">
    <property type="entry name" value="Homeodomain-like"/>
    <property type="match status" value="1"/>
</dbReference>
<dbReference type="SMART" id="SM00389">
    <property type="entry name" value="HOX"/>
    <property type="match status" value="1"/>
</dbReference>
<evidence type="ECO:0000256" key="7">
    <source>
        <dbReference type="ARBA" id="ARBA00023163"/>
    </source>
</evidence>
<evidence type="ECO:0000259" key="11">
    <source>
        <dbReference type="SMART" id="SM00389"/>
    </source>
</evidence>
<keyword evidence="7" id="KW-0804">Transcription</keyword>
<keyword evidence="5 9" id="KW-0238">DNA-binding</keyword>
<dbReference type="PANTHER" id="PTHR45793:SF5">
    <property type="entry name" value="HOMEOTIC PROTEIN OCELLILESS"/>
    <property type="match status" value="1"/>
</dbReference>
<accession>A0ABY7D8L2</accession>
<gene>
    <name evidence="12" type="ORF">MAR_006089</name>
</gene>
<evidence type="ECO:0000256" key="8">
    <source>
        <dbReference type="ARBA" id="ARBA00023242"/>
    </source>
</evidence>
<name>A0ABY7D8L2_MYAAR</name>
<reference evidence="12" key="1">
    <citation type="submission" date="2022-11" db="EMBL/GenBank/DDBJ databases">
        <title>Centuries of genome instability and evolution in soft-shell clam transmissible cancer (bioRxiv).</title>
        <authorList>
            <person name="Hart S.F.M."/>
            <person name="Yonemitsu M.A."/>
            <person name="Giersch R.M."/>
            <person name="Beal B.F."/>
            <person name="Arriagada G."/>
            <person name="Davis B.W."/>
            <person name="Ostrander E.A."/>
            <person name="Goff S.P."/>
            <person name="Metzger M.J."/>
        </authorList>
    </citation>
    <scope>NUCLEOTIDE SEQUENCE</scope>
    <source>
        <strain evidence="12">MELC-2E11</strain>
        <tissue evidence="12">Siphon/mantle</tissue>
    </source>
</reference>
<dbReference type="InterPro" id="IPR001356">
    <property type="entry name" value="HD"/>
</dbReference>
<dbReference type="InterPro" id="IPR009057">
    <property type="entry name" value="Homeodomain-like_sf"/>
</dbReference>
<dbReference type="SUPFAM" id="SSF47413">
    <property type="entry name" value="lambda repressor-like DNA-binding domains"/>
    <property type="match status" value="1"/>
</dbReference>
<evidence type="ECO:0000256" key="10">
    <source>
        <dbReference type="SAM" id="MobiDB-lite"/>
    </source>
</evidence>
<dbReference type="Proteomes" id="UP001164746">
    <property type="component" value="Chromosome 1"/>
</dbReference>
<dbReference type="Pfam" id="PF02376">
    <property type="entry name" value="CUT"/>
    <property type="match status" value="1"/>
</dbReference>
<dbReference type="Gene3D" id="1.10.260.40">
    <property type="entry name" value="lambda repressor-like DNA-binding domains"/>
    <property type="match status" value="1"/>
</dbReference>
<evidence type="ECO:0000256" key="3">
    <source>
        <dbReference type="ARBA" id="ARBA00022473"/>
    </source>
</evidence>
<evidence type="ECO:0000256" key="9">
    <source>
        <dbReference type="RuleBase" id="RU000682"/>
    </source>
</evidence>
<keyword evidence="3" id="KW-0217">Developmental protein</keyword>
<dbReference type="PANTHER" id="PTHR45793">
    <property type="entry name" value="HOMEOBOX PROTEIN"/>
    <property type="match status" value="1"/>
</dbReference>
<feature type="region of interest" description="Disordered" evidence="10">
    <location>
        <begin position="58"/>
        <end position="78"/>
    </location>
</feature>
<evidence type="ECO:0000256" key="5">
    <source>
        <dbReference type="ARBA" id="ARBA00023125"/>
    </source>
</evidence>
<dbReference type="SUPFAM" id="SSF46689">
    <property type="entry name" value="Homeodomain-like"/>
    <property type="match status" value="1"/>
</dbReference>
<comment type="subcellular location">
    <subcellularLocation>
        <location evidence="1 9">Nucleus</location>
    </subcellularLocation>
</comment>
<dbReference type="EMBL" id="CP111012">
    <property type="protein sequence ID" value="WAQ93618.1"/>
    <property type="molecule type" value="Genomic_DNA"/>
</dbReference>
<proteinExistence type="inferred from homology"/>
<keyword evidence="8 9" id="KW-0539">Nucleus</keyword>